<organism evidence="10 11">
    <name type="scientific">Bacillus seohaeanensis</name>
    <dbReference type="NCBI Taxonomy" id="284580"/>
    <lineage>
        <taxon>Bacteria</taxon>
        <taxon>Bacillati</taxon>
        <taxon>Bacillota</taxon>
        <taxon>Bacilli</taxon>
        <taxon>Bacillales</taxon>
        <taxon>Bacillaceae</taxon>
        <taxon>Bacillus</taxon>
    </lineage>
</organism>
<comment type="pathway">
    <text evidence="1 7">Pyrimidine metabolism; UMP biosynthesis via de novo pathway; (S)-dihydroorotate from bicarbonate: step 2/3.</text>
</comment>
<evidence type="ECO:0000256" key="7">
    <source>
        <dbReference type="HAMAP-Rule" id="MF_00001"/>
    </source>
</evidence>
<feature type="domain" description="Aspartate/ornithine carbamoyltransferase carbamoyl-P binding" evidence="9">
    <location>
        <begin position="2"/>
        <end position="140"/>
    </location>
</feature>
<dbReference type="PROSITE" id="PS00097">
    <property type="entry name" value="CARBAMOYLTRANSFERASE"/>
    <property type="match status" value="1"/>
</dbReference>
<feature type="binding site" evidence="7">
    <location>
        <position position="254"/>
    </location>
    <ligand>
        <name>carbamoyl phosphate</name>
        <dbReference type="ChEBI" id="CHEBI:58228"/>
    </ligand>
</feature>
<dbReference type="SUPFAM" id="SSF53671">
    <property type="entry name" value="Aspartate/ornithine carbamoyltransferase"/>
    <property type="match status" value="1"/>
</dbReference>
<comment type="similarity">
    <text evidence="2 7">Belongs to the aspartate/ornithine carbamoyltransferase superfamily. ATCase family.</text>
</comment>
<dbReference type="PRINTS" id="PR00101">
    <property type="entry name" value="ATCASE"/>
</dbReference>
<dbReference type="PRINTS" id="PR00100">
    <property type="entry name" value="AOTCASE"/>
</dbReference>
<feature type="binding site" evidence="7">
    <location>
        <position position="160"/>
    </location>
    <ligand>
        <name>L-aspartate</name>
        <dbReference type="ChEBI" id="CHEBI:29991"/>
    </ligand>
</feature>
<dbReference type="Pfam" id="PF02729">
    <property type="entry name" value="OTCace_N"/>
    <property type="match status" value="1"/>
</dbReference>
<feature type="binding site" evidence="7">
    <location>
        <position position="99"/>
    </location>
    <ligand>
        <name>carbamoyl phosphate</name>
        <dbReference type="ChEBI" id="CHEBI:58228"/>
    </ligand>
</feature>
<feature type="binding site" evidence="7">
    <location>
        <position position="77"/>
    </location>
    <ligand>
        <name>L-aspartate</name>
        <dbReference type="ChEBI" id="CHEBI:29991"/>
    </ligand>
</feature>
<dbReference type="Proteomes" id="UP001597506">
    <property type="component" value="Unassembled WGS sequence"/>
</dbReference>
<reference evidence="11" key="1">
    <citation type="journal article" date="2019" name="Int. J. Syst. Evol. Microbiol.">
        <title>The Global Catalogue of Microorganisms (GCM) 10K type strain sequencing project: providing services to taxonomists for standard genome sequencing and annotation.</title>
        <authorList>
            <consortium name="The Broad Institute Genomics Platform"/>
            <consortium name="The Broad Institute Genome Sequencing Center for Infectious Disease"/>
            <person name="Wu L."/>
            <person name="Ma J."/>
        </authorList>
    </citation>
    <scope>NUCLEOTIDE SEQUENCE [LARGE SCALE GENOMIC DNA]</scope>
    <source>
        <strain evidence="11">KCTC 3913</strain>
    </source>
</reference>
<dbReference type="NCBIfam" id="TIGR00670">
    <property type="entry name" value="asp_carb_tr"/>
    <property type="match status" value="1"/>
</dbReference>
<dbReference type="Gene3D" id="3.40.50.1370">
    <property type="entry name" value="Aspartate/ornithine carbamoyltransferase"/>
    <property type="match status" value="2"/>
</dbReference>
<comment type="function">
    <text evidence="5 7">Catalyzes the condensation of carbamoyl phosphate and aspartate to form carbamoyl aspartate and inorganic phosphate, the committed step in the de novo pyrimidine nucleotide biosynthesis pathway.</text>
</comment>
<dbReference type="RefSeq" id="WP_377937787.1">
    <property type="nucleotide sequence ID" value="NZ_JBHUMF010000031.1"/>
</dbReference>
<feature type="binding site" evidence="7">
    <location>
        <position position="212"/>
    </location>
    <ligand>
        <name>L-aspartate</name>
        <dbReference type="ChEBI" id="CHEBI:29991"/>
    </ligand>
</feature>
<comment type="subunit">
    <text evidence="7">Heterododecamer (2C3:3R2) of six catalytic PyrB chains organized as two trimers (C3), and six regulatory PyrI chains organized as three dimers (R2).</text>
</comment>
<evidence type="ECO:0000256" key="5">
    <source>
        <dbReference type="ARBA" id="ARBA00043884"/>
    </source>
</evidence>
<sequence length="314" mass="35271">MKNLLTINELSKQEIVKILQEAELFKKGQTWTGAQGKFAANLFFEASTRTKSSFEMAERKLGLTVIPFEASTSSVQKGESLYDTVKTLEAIGIDTVVIRHGQDRYFEELAGKVNVSIINGGDGCGNHPTQCLLDLMTIKEEFQTFKNLNIAIVGDILHSRVARSNAEALTKLGANVYFTGPKEWFPKETLYSGKYIHLEDAVKSCDVMMLLRIQHERHKGAVSLEKADYHQQYGLTVEREKHMKPGSIIMHPAPVNRNVEIADSLVECNRSRIFKQMENGVYVRMAILKRALEKRKAGFETIDGGTEKVMEGII</sequence>
<keyword evidence="3 7" id="KW-0808">Transferase</keyword>
<dbReference type="InterPro" id="IPR036901">
    <property type="entry name" value="Asp/Orn_carbamoylTrfase_sf"/>
</dbReference>
<feature type="domain" description="Aspartate/ornithine carbamoyltransferase Asp/Orn-binding" evidence="8">
    <location>
        <begin position="146"/>
        <end position="289"/>
    </location>
</feature>
<evidence type="ECO:0000256" key="6">
    <source>
        <dbReference type="ARBA" id="ARBA00048859"/>
    </source>
</evidence>
<evidence type="ECO:0000256" key="3">
    <source>
        <dbReference type="ARBA" id="ARBA00022679"/>
    </source>
</evidence>
<evidence type="ECO:0000259" key="8">
    <source>
        <dbReference type="Pfam" id="PF00185"/>
    </source>
</evidence>
<feature type="binding site" evidence="7">
    <location>
        <position position="50"/>
    </location>
    <ligand>
        <name>carbamoyl phosphate</name>
        <dbReference type="ChEBI" id="CHEBI:58228"/>
    </ligand>
</feature>
<proteinExistence type="inferred from homology"/>
<dbReference type="EC" id="2.1.3.2" evidence="7"/>
<evidence type="ECO:0000313" key="10">
    <source>
        <dbReference type="EMBL" id="MFD2682897.1"/>
    </source>
</evidence>
<dbReference type="EMBL" id="JBHUMF010000031">
    <property type="protein sequence ID" value="MFD2682897.1"/>
    <property type="molecule type" value="Genomic_DNA"/>
</dbReference>
<evidence type="ECO:0000256" key="1">
    <source>
        <dbReference type="ARBA" id="ARBA00004852"/>
    </source>
</evidence>
<evidence type="ECO:0000256" key="2">
    <source>
        <dbReference type="ARBA" id="ARBA00008896"/>
    </source>
</evidence>
<dbReference type="InterPro" id="IPR006130">
    <property type="entry name" value="Asp/Orn_carbamoylTrfase"/>
</dbReference>
<dbReference type="HAMAP" id="MF_00001">
    <property type="entry name" value="Asp_carb_tr"/>
    <property type="match status" value="1"/>
</dbReference>
<name>A0ABW5RZF2_9BACI</name>
<evidence type="ECO:0000313" key="11">
    <source>
        <dbReference type="Proteomes" id="UP001597506"/>
    </source>
</evidence>
<comment type="caution">
    <text evidence="10">The sequence shown here is derived from an EMBL/GenBank/DDBJ whole genome shotgun (WGS) entry which is preliminary data.</text>
</comment>
<evidence type="ECO:0000259" key="9">
    <source>
        <dbReference type="Pfam" id="PF02729"/>
    </source>
</evidence>
<feature type="binding site" evidence="7">
    <location>
        <position position="130"/>
    </location>
    <ligand>
        <name>carbamoyl phosphate</name>
        <dbReference type="ChEBI" id="CHEBI:58228"/>
    </ligand>
</feature>
<gene>
    <name evidence="7" type="primary">pyrB</name>
    <name evidence="10" type="ORF">ACFSUL_19320</name>
</gene>
<dbReference type="InterPro" id="IPR006132">
    <property type="entry name" value="Asp/Orn_carbamoyltranf_P-bd"/>
</dbReference>
<accession>A0ABW5RZF2</accession>
<feature type="binding site" evidence="7">
    <location>
        <position position="49"/>
    </location>
    <ligand>
        <name>carbamoyl phosphate</name>
        <dbReference type="ChEBI" id="CHEBI:58228"/>
    </ligand>
</feature>
<dbReference type="GO" id="GO:0004070">
    <property type="term" value="F:aspartate carbamoyltransferase activity"/>
    <property type="evidence" value="ECO:0007669"/>
    <property type="project" value="UniProtKB-EC"/>
</dbReference>
<evidence type="ECO:0000256" key="4">
    <source>
        <dbReference type="ARBA" id="ARBA00022975"/>
    </source>
</evidence>
<protein>
    <recommendedName>
        <fullName evidence="7">Aspartate carbamoyltransferase</fullName>
        <ecNumber evidence="7">2.1.3.2</ecNumber>
    </recommendedName>
    <alternativeName>
        <fullName evidence="7">Aspartate transcarbamylase</fullName>
        <shortName evidence="7">ATCase</shortName>
    </alternativeName>
</protein>
<feature type="binding site" evidence="7">
    <location>
        <position position="253"/>
    </location>
    <ligand>
        <name>carbamoyl phosphate</name>
        <dbReference type="ChEBI" id="CHEBI:58228"/>
    </ligand>
</feature>
<feature type="binding site" evidence="7">
    <location>
        <position position="127"/>
    </location>
    <ligand>
        <name>carbamoyl phosphate</name>
        <dbReference type="ChEBI" id="CHEBI:58228"/>
    </ligand>
</feature>
<dbReference type="NCBIfam" id="NF002032">
    <property type="entry name" value="PRK00856.1"/>
    <property type="match status" value="1"/>
</dbReference>
<dbReference type="PANTHER" id="PTHR45753:SF6">
    <property type="entry name" value="ASPARTATE CARBAMOYLTRANSFERASE"/>
    <property type="match status" value="1"/>
</dbReference>
<comment type="catalytic activity">
    <reaction evidence="6 7">
        <text>carbamoyl phosphate + L-aspartate = N-carbamoyl-L-aspartate + phosphate + H(+)</text>
        <dbReference type="Rhea" id="RHEA:20013"/>
        <dbReference type="ChEBI" id="CHEBI:15378"/>
        <dbReference type="ChEBI" id="CHEBI:29991"/>
        <dbReference type="ChEBI" id="CHEBI:32814"/>
        <dbReference type="ChEBI" id="CHEBI:43474"/>
        <dbReference type="ChEBI" id="CHEBI:58228"/>
        <dbReference type="EC" id="2.1.3.2"/>
    </reaction>
</comment>
<dbReference type="Pfam" id="PF00185">
    <property type="entry name" value="OTCace"/>
    <property type="match status" value="1"/>
</dbReference>
<dbReference type="PANTHER" id="PTHR45753">
    <property type="entry name" value="ORNITHINE CARBAMOYLTRANSFERASE, MITOCHONDRIAL"/>
    <property type="match status" value="1"/>
</dbReference>
<keyword evidence="11" id="KW-1185">Reference proteome</keyword>
<dbReference type="InterPro" id="IPR002082">
    <property type="entry name" value="Asp_carbamoyltransf"/>
</dbReference>
<dbReference type="InterPro" id="IPR006131">
    <property type="entry name" value="Asp_carbamoyltransf_Asp/Orn-bd"/>
</dbReference>
<keyword evidence="4 7" id="KW-0665">Pyrimidine biosynthesis</keyword>